<organism evidence="1">
    <name type="scientific">Dendroctonus ponderosae</name>
    <name type="common">Mountain pine beetle</name>
    <dbReference type="NCBI Taxonomy" id="77166"/>
    <lineage>
        <taxon>Eukaryota</taxon>
        <taxon>Metazoa</taxon>
        <taxon>Ecdysozoa</taxon>
        <taxon>Arthropoda</taxon>
        <taxon>Hexapoda</taxon>
        <taxon>Insecta</taxon>
        <taxon>Pterygota</taxon>
        <taxon>Neoptera</taxon>
        <taxon>Endopterygota</taxon>
        <taxon>Coleoptera</taxon>
        <taxon>Polyphaga</taxon>
        <taxon>Cucujiformia</taxon>
        <taxon>Curculionidae</taxon>
        <taxon>Scolytinae</taxon>
        <taxon>Dendroctonus</taxon>
    </lineage>
</organism>
<dbReference type="OrthoDB" id="5859291at2759"/>
<accession>J3JUP0</accession>
<proteinExistence type="evidence at transcript level"/>
<name>J3JUP0_DENPD</name>
<dbReference type="EMBL" id="BT126955">
    <property type="protein sequence ID" value="AEE61917.1"/>
    <property type="molecule type" value="mRNA"/>
</dbReference>
<sequence>MALTSSLATCKNIIFNFSKSSLFHWVNLQFNVVDEERRKVVGPDRSCAEWILRNGGKVKWANSTEFEADYNQLPKEDVSLKLQEIDATGSTIMTNGFEHLKDCKHLHKFILDECSYLENPALKELHYVRDSLLFLQVSRCGNITETGLLHLVSLKKLKTLNIFGLPYVKERIKILDTLKNDMKQCEVTFDE</sequence>
<dbReference type="AlphaFoldDB" id="J3JUP0"/>
<protein>
    <submittedName>
        <fullName evidence="1">Uncharacterized protein</fullName>
    </submittedName>
</protein>
<evidence type="ECO:0000313" key="1">
    <source>
        <dbReference type="EMBL" id="AEE61917.1"/>
    </source>
</evidence>
<dbReference type="SUPFAM" id="SSF52047">
    <property type="entry name" value="RNI-like"/>
    <property type="match status" value="1"/>
</dbReference>
<dbReference type="HOGENOM" id="CLU_100746_0_0_1"/>
<dbReference type="Gene3D" id="3.80.10.10">
    <property type="entry name" value="Ribonuclease Inhibitor"/>
    <property type="match status" value="1"/>
</dbReference>
<dbReference type="SMR" id="J3JUP0"/>
<reference evidence="1" key="1">
    <citation type="journal article" date="2012" name="Insect Biochem. Mol. Biol.">
        <title>Transcriptome and full-length cDNA resources for the mountain pine beetle, Dendroctonus ponderosae Hopkins, a major insect pest of pine forests.</title>
        <authorList>
            <person name="Keeling C.I."/>
            <person name="Henderson H."/>
            <person name="Li M."/>
            <person name="Yuen M."/>
            <person name="Clark E.L."/>
            <person name="Fraser J.D."/>
            <person name="Huber D.P."/>
            <person name="Liao N.Y."/>
            <person name="Roderick Docking T."/>
            <person name="Birol I."/>
            <person name="Chan S.K."/>
            <person name="Taylor G.A."/>
            <person name="Palmquist D."/>
            <person name="Jones S.J."/>
            <person name="Bohlmann J."/>
        </authorList>
    </citation>
    <scope>NUCLEOTIDE SEQUENCE</scope>
    <source>
        <tissue evidence="1">Midgut and adhering fatbody of emerged adults of both sexes after feeding on lodgepole pine for up to 64 h</tissue>
    </source>
</reference>
<dbReference type="InterPro" id="IPR032675">
    <property type="entry name" value="LRR_dom_sf"/>
</dbReference>